<dbReference type="EMBL" id="FQUH01000014">
    <property type="protein sequence ID" value="SHF65240.1"/>
    <property type="molecule type" value="Genomic_DNA"/>
</dbReference>
<sequence length="117" mass="13192">MDKVQFSVGHITFFYQLTPEQQKLASLTETTTLDLSEWPQFSEQFTSAIQSAIPDELKLPTEKQLGYARRIASDLKVELPDGYQDSALICLAFFAEHKPAHDRMLAIYKGIKGNLLG</sequence>
<gene>
    <name evidence="1" type="ORF">SAMN02745781_02834</name>
</gene>
<evidence type="ECO:0000313" key="2">
    <source>
        <dbReference type="Proteomes" id="UP000184159"/>
    </source>
</evidence>
<reference evidence="2" key="1">
    <citation type="submission" date="2016-11" db="EMBL/GenBank/DDBJ databases">
        <authorList>
            <person name="Varghese N."/>
            <person name="Submissions S."/>
        </authorList>
    </citation>
    <scope>NUCLEOTIDE SEQUENCE [LARGE SCALE GENOMIC DNA]</scope>
    <source>
        <strain evidence="2">DSM 21264</strain>
    </source>
</reference>
<evidence type="ECO:0000313" key="1">
    <source>
        <dbReference type="EMBL" id="SHF65240.1"/>
    </source>
</evidence>
<protein>
    <submittedName>
        <fullName evidence="1">Uncharacterized protein</fullName>
    </submittedName>
</protein>
<keyword evidence="2" id="KW-1185">Reference proteome</keyword>
<dbReference type="AlphaFoldDB" id="A0A1M5DE69"/>
<name>A0A1M5DE69_VIBGA</name>
<dbReference type="Proteomes" id="UP000184159">
    <property type="component" value="Unassembled WGS sequence"/>
</dbReference>
<dbReference type="RefSeq" id="WP_072960672.1">
    <property type="nucleotide sequence ID" value="NZ_FQUH01000014.1"/>
</dbReference>
<organism evidence="1 2">
    <name type="scientific">Vibrio gazogenes DSM 21264 = NBRC 103151</name>
    <dbReference type="NCBI Taxonomy" id="1123492"/>
    <lineage>
        <taxon>Bacteria</taxon>
        <taxon>Pseudomonadati</taxon>
        <taxon>Pseudomonadota</taxon>
        <taxon>Gammaproteobacteria</taxon>
        <taxon>Vibrionales</taxon>
        <taxon>Vibrionaceae</taxon>
        <taxon>Vibrio</taxon>
    </lineage>
</organism>
<proteinExistence type="predicted"/>
<accession>A0A1M5DE69</accession>